<comment type="caution">
    <text evidence="2">The sequence shown here is derived from an EMBL/GenBank/DDBJ whole genome shotgun (WGS) entry which is preliminary data.</text>
</comment>
<keyword evidence="3" id="KW-1185">Reference proteome</keyword>
<feature type="region of interest" description="Disordered" evidence="1">
    <location>
        <begin position="156"/>
        <end position="187"/>
    </location>
</feature>
<protein>
    <submittedName>
        <fullName evidence="2">Uncharacterized protein</fullName>
    </submittedName>
</protein>
<organism evidence="2 3">
    <name type="scientific">Macrophomina phaseolina</name>
    <dbReference type="NCBI Taxonomy" id="35725"/>
    <lineage>
        <taxon>Eukaryota</taxon>
        <taxon>Fungi</taxon>
        <taxon>Dikarya</taxon>
        <taxon>Ascomycota</taxon>
        <taxon>Pezizomycotina</taxon>
        <taxon>Dothideomycetes</taxon>
        <taxon>Dothideomycetes incertae sedis</taxon>
        <taxon>Botryosphaeriales</taxon>
        <taxon>Botryosphaeriaceae</taxon>
        <taxon>Macrophomina</taxon>
    </lineage>
</organism>
<name>A0ABQ8FRA5_9PEZI</name>
<dbReference type="Proteomes" id="UP000774617">
    <property type="component" value="Unassembled WGS sequence"/>
</dbReference>
<evidence type="ECO:0000313" key="2">
    <source>
        <dbReference type="EMBL" id="KAH7015992.1"/>
    </source>
</evidence>
<gene>
    <name evidence="2" type="ORF">B0J12DRAFT_419108</name>
</gene>
<evidence type="ECO:0000256" key="1">
    <source>
        <dbReference type="SAM" id="MobiDB-lite"/>
    </source>
</evidence>
<evidence type="ECO:0000313" key="3">
    <source>
        <dbReference type="Proteomes" id="UP000774617"/>
    </source>
</evidence>
<reference evidence="2 3" key="1">
    <citation type="journal article" date="2021" name="Nat. Commun.">
        <title>Genetic determinants of endophytism in the Arabidopsis root mycobiome.</title>
        <authorList>
            <person name="Mesny F."/>
            <person name="Miyauchi S."/>
            <person name="Thiergart T."/>
            <person name="Pickel B."/>
            <person name="Atanasova L."/>
            <person name="Karlsson M."/>
            <person name="Huettel B."/>
            <person name="Barry K.W."/>
            <person name="Haridas S."/>
            <person name="Chen C."/>
            <person name="Bauer D."/>
            <person name="Andreopoulos W."/>
            <person name="Pangilinan J."/>
            <person name="LaButti K."/>
            <person name="Riley R."/>
            <person name="Lipzen A."/>
            <person name="Clum A."/>
            <person name="Drula E."/>
            <person name="Henrissat B."/>
            <person name="Kohler A."/>
            <person name="Grigoriev I.V."/>
            <person name="Martin F.M."/>
            <person name="Hacquard S."/>
        </authorList>
    </citation>
    <scope>NUCLEOTIDE SEQUENCE [LARGE SCALE GENOMIC DNA]</scope>
    <source>
        <strain evidence="2 3">MPI-SDFR-AT-0080</strain>
    </source>
</reference>
<proteinExistence type="predicted"/>
<dbReference type="EMBL" id="JAGTJR010000076">
    <property type="protein sequence ID" value="KAH7015992.1"/>
    <property type="molecule type" value="Genomic_DNA"/>
</dbReference>
<sequence length="187" mass="20900">MALDSDSRRARRLRHGQHSICVSSCSTANCWLLVLLTCMNGRVQRQRPSSRSGRAVYHPPLRPHRCPLQTLSAANSPTYSLSLLSAADHPTFCLRSPHKNAPCRPPCVSSKPPRLSSSWRQQSKRPACRADEEARCGWREEQELGNKYVAHGMPVFEGREPRGLPPHATPAGIDKQAPRQGRVQQRP</sequence>
<accession>A0ABQ8FRA5</accession>